<dbReference type="InterPro" id="IPR020846">
    <property type="entry name" value="MFS_dom"/>
</dbReference>
<dbReference type="EMBL" id="JBGFUD010003897">
    <property type="protein sequence ID" value="MFH4979145.1"/>
    <property type="molecule type" value="Genomic_DNA"/>
</dbReference>
<evidence type="ECO:0000256" key="5">
    <source>
        <dbReference type="SAM" id="Phobius"/>
    </source>
</evidence>
<comment type="subcellular location">
    <subcellularLocation>
        <location evidence="1">Membrane</location>
        <topology evidence="1">Multi-pass membrane protein</topology>
    </subcellularLocation>
</comment>
<dbReference type="PANTHER" id="PTHR23503">
    <property type="entry name" value="SOLUTE CARRIER FAMILY 2"/>
    <property type="match status" value="1"/>
</dbReference>
<feature type="transmembrane region" description="Helical" evidence="5">
    <location>
        <begin position="307"/>
        <end position="327"/>
    </location>
</feature>
<dbReference type="InterPro" id="IPR003663">
    <property type="entry name" value="Sugar/inositol_transpt"/>
</dbReference>
<feature type="transmembrane region" description="Helical" evidence="5">
    <location>
        <begin position="367"/>
        <end position="392"/>
    </location>
</feature>
<evidence type="ECO:0000256" key="1">
    <source>
        <dbReference type="ARBA" id="ARBA00004141"/>
    </source>
</evidence>
<keyword evidence="3 5" id="KW-1133">Transmembrane helix</keyword>
<keyword evidence="4 5" id="KW-0472">Membrane</keyword>
<proteinExistence type="predicted"/>
<dbReference type="Proteomes" id="UP001608902">
    <property type="component" value="Unassembled WGS sequence"/>
</dbReference>
<dbReference type="PROSITE" id="PS50850">
    <property type="entry name" value="MFS"/>
    <property type="match status" value="1"/>
</dbReference>
<dbReference type="Gene3D" id="1.20.1250.20">
    <property type="entry name" value="MFS general substrate transporter like domains"/>
    <property type="match status" value="1"/>
</dbReference>
<reference evidence="7 8" key="1">
    <citation type="submission" date="2024-08" db="EMBL/GenBank/DDBJ databases">
        <title>Gnathostoma spinigerum genome.</title>
        <authorList>
            <person name="Gonzalez-Bertolin B."/>
            <person name="Monzon S."/>
            <person name="Zaballos A."/>
            <person name="Jimenez P."/>
            <person name="Dekumyoy P."/>
            <person name="Varona S."/>
            <person name="Cuesta I."/>
            <person name="Sumanam S."/>
            <person name="Adisakwattana P."/>
            <person name="Gasser R.B."/>
            <person name="Hernandez-Gonzalez A."/>
            <person name="Young N.D."/>
            <person name="Perteguer M.J."/>
        </authorList>
    </citation>
    <scope>NUCLEOTIDE SEQUENCE [LARGE SCALE GENOMIC DNA]</scope>
    <source>
        <strain evidence="7">AL3</strain>
        <tissue evidence="7">Liver</tissue>
    </source>
</reference>
<dbReference type="PRINTS" id="PR00171">
    <property type="entry name" value="SUGRTRNSPORT"/>
</dbReference>
<dbReference type="GO" id="GO:0016020">
    <property type="term" value="C:membrane"/>
    <property type="evidence" value="ECO:0007669"/>
    <property type="project" value="UniProtKB-SubCell"/>
</dbReference>
<evidence type="ECO:0000313" key="7">
    <source>
        <dbReference type="EMBL" id="MFH4979145.1"/>
    </source>
</evidence>
<evidence type="ECO:0000313" key="8">
    <source>
        <dbReference type="Proteomes" id="UP001608902"/>
    </source>
</evidence>
<evidence type="ECO:0000256" key="2">
    <source>
        <dbReference type="ARBA" id="ARBA00022692"/>
    </source>
</evidence>
<sequence length="501" mass="55468">MLVIPNIRLLVTATIVSLGGSFHFGYQLVITNPSQSAFIEFLSNSFVEHYRFPLFNSSLKAVWSTIVASFFIGAIFGSLSLRTIAEKVGRKRGIYISITISIISSVCSIIAFFFESFELYTISRISIGYSTALALGLSAIYLNESSPTKCRGFISMITGVTIQLGTVIGSVVAMERYLGNSQFWWILYMAECVLFVLVTFLLPFMPESPSFLLANGDEAGARKSVLFFHNCDCSEVEPIIDEMRINLQITSKPVALIAVWQEKNSRLGVLVGVIISFSTAFSGIAVINAFAVDLLKGVGLSTTSSEIGNVILSAVSLIAIIISTFLVDHFGRRSLLLTANSAIVLINILISVLMYSFDTYKVSWVGYILISVISVFIIFFAIGPGPLCYFVTTEMVDQRSRAAAQSWASLTQMACRTVVLAIYLPMEDAVGQYFSYFILFVVPVFTSLVLLYFIMPETKNRNHIEVLEEISKLPSMRSLLRRMRIVRTITPDKKFEGSNTC</sequence>
<name>A0ABD6EGM4_9BILA</name>
<comment type="caution">
    <text evidence="7">The sequence shown here is derived from an EMBL/GenBank/DDBJ whole genome shotgun (WGS) entry which is preliminary data.</text>
</comment>
<keyword evidence="8" id="KW-1185">Reference proteome</keyword>
<feature type="transmembrane region" description="Helical" evidence="5">
    <location>
        <begin position="185"/>
        <end position="205"/>
    </location>
</feature>
<feature type="transmembrane region" description="Helical" evidence="5">
    <location>
        <begin position="267"/>
        <end position="287"/>
    </location>
</feature>
<protein>
    <recommendedName>
        <fullName evidence="6">Major facilitator superfamily (MFS) profile domain-containing protein</fullName>
    </recommendedName>
</protein>
<dbReference type="InterPro" id="IPR005828">
    <property type="entry name" value="MFS_sugar_transport-like"/>
</dbReference>
<evidence type="ECO:0000259" key="6">
    <source>
        <dbReference type="PROSITE" id="PS50850"/>
    </source>
</evidence>
<evidence type="ECO:0000256" key="4">
    <source>
        <dbReference type="ARBA" id="ARBA00023136"/>
    </source>
</evidence>
<feature type="transmembrane region" description="Helical" evidence="5">
    <location>
        <begin position="334"/>
        <end position="355"/>
    </location>
</feature>
<gene>
    <name evidence="7" type="ORF">AB6A40_005854</name>
</gene>
<organism evidence="7 8">
    <name type="scientific">Gnathostoma spinigerum</name>
    <dbReference type="NCBI Taxonomy" id="75299"/>
    <lineage>
        <taxon>Eukaryota</taxon>
        <taxon>Metazoa</taxon>
        <taxon>Ecdysozoa</taxon>
        <taxon>Nematoda</taxon>
        <taxon>Chromadorea</taxon>
        <taxon>Rhabditida</taxon>
        <taxon>Spirurina</taxon>
        <taxon>Gnathostomatomorpha</taxon>
        <taxon>Gnathostomatoidea</taxon>
        <taxon>Gnathostomatidae</taxon>
        <taxon>Gnathostoma</taxon>
    </lineage>
</organism>
<dbReference type="SUPFAM" id="SSF103473">
    <property type="entry name" value="MFS general substrate transporter"/>
    <property type="match status" value="1"/>
</dbReference>
<dbReference type="AlphaFoldDB" id="A0ABD6EGM4"/>
<dbReference type="PANTHER" id="PTHR23503:SF96">
    <property type="entry name" value="MAJOR FACILITATOR SUPERFAMILY (MFS) PROFILE DOMAIN-CONTAINING PROTEIN"/>
    <property type="match status" value="1"/>
</dbReference>
<feature type="transmembrane region" description="Helical" evidence="5">
    <location>
        <begin position="153"/>
        <end position="173"/>
    </location>
</feature>
<feature type="transmembrane region" description="Helical" evidence="5">
    <location>
        <begin position="61"/>
        <end position="81"/>
    </location>
</feature>
<feature type="domain" description="Major facilitator superfamily (MFS) profile" evidence="6">
    <location>
        <begin position="13"/>
        <end position="459"/>
    </location>
</feature>
<dbReference type="Pfam" id="PF00083">
    <property type="entry name" value="Sugar_tr"/>
    <property type="match status" value="1"/>
</dbReference>
<feature type="transmembrane region" description="Helical" evidence="5">
    <location>
        <begin position="404"/>
        <end position="424"/>
    </location>
</feature>
<feature type="transmembrane region" description="Helical" evidence="5">
    <location>
        <begin position="7"/>
        <end position="26"/>
    </location>
</feature>
<feature type="transmembrane region" description="Helical" evidence="5">
    <location>
        <begin position="436"/>
        <end position="455"/>
    </location>
</feature>
<evidence type="ECO:0000256" key="3">
    <source>
        <dbReference type="ARBA" id="ARBA00022989"/>
    </source>
</evidence>
<dbReference type="InterPro" id="IPR036259">
    <property type="entry name" value="MFS_trans_sf"/>
</dbReference>
<dbReference type="InterPro" id="IPR045263">
    <property type="entry name" value="GLUT"/>
</dbReference>
<feature type="transmembrane region" description="Helical" evidence="5">
    <location>
        <begin position="93"/>
        <end position="114"/>
    </location>
</feature>
<accession>A0ABD6EGM4</accession>
<keyword evidence="2 5" id="KW-0812">Transmembrane</keyword>
<feature type="transmembrane region" description="Helical" evidence="5">
    <location>
        <begin position="120"/>
        <end position="141"/>
    </location>
</feature>